<keyword evidence="2" id="KW-1185">Reference proteome</keyword>
<evidence type="ECO:0000313" key="1">
    <source>
        <dbReference type="EMBL" id="EHN60156.1"/>
    </source>
</evidence>
<proteinExistence type="predicted"/>
<dbReference type="Pfam" id="PF06245">
    <property type="entry name" value="DUF1015"/>
    <property type="match status" value="1"/>
</dbReference>
<dbReference type="Proteomes" id="UP000003597">
    <property type="component" value="Unassembled WGS sequence"/>
</dbReference>
<protein>
    <recommendedName>
        <fullName evidence="3">DUF1015 domain-containing protein</fullName>
    </recommendedName>
</protein>
<name>A0AB72Z6E6_LISIO</name>
<dbReference type="PIRSF" id="PIRSF033563">
    <property type="entry name" value="UCP033563"/>
    <property type="match status" value="1"/>
</dbReference>
<dbReference type="InterPro" id="IPR008323">
    <property type="entry name" value="UCP033563"/>
</dbReference>
<comment type="caution">
    <text evidence="1">The sequence shown here is derived from an EMBL/GenBank/DDBJ whole genome shotgun (WGS) entry which is preliminary data.</text>
</comment>
<dbReference type="PANTHER" id="PTHR36454:SF1">
    <property type="entry name" value="DUF1015 DOMAIN-CONTAINING PROTEIN"/>
    <property type="match status" value="1"/>
</dbReference>
<dbReference type="EMBL" id="AGCN01000042">
    <property type="protein sequence ID" value="EHN60156.1"/>
    <property type="molecule type" value="Genomic_DNA"/>
</dbReference>
<reference evidence="1 2" key="1">
    <citation type="submission" date="2011-08" db="EMBL/GenBank/DDBJ databases">
        <authorList>
            <person name="Weinstock G."/>
            <person name="Sodergren E."/>
            <person name="Clifton S."/>
            <person name="Fulton L."/>
            <person name="Fulton B."/>
            <person name="Courtney L."/>
            <person name="Fronick C."/>
            <person name="Harrison M."/>
            <person name="Strong C."/>
            <person name="Farmer C."/>
            <person name="Delahaunty K."/>
            <person name="Markovic C."/>
            <person name="Hall O."/>
            <person name="Minx P."/>
            <person name="Tomlinson C."/>
            <person name="Mitreva M."/>
            <person name="Hou S."/>
            <person name="Chen J."/>
            <person name="Wollam A."/>
            <person name="Pepin K.H."/>
            <person name="Johnson M."/>
            <person name="Bhonagiri V."/>
            <person name="Zhang X."/>
            <person name="Suruliraj S."/>
            <person name="Warren W."/>
            <person name="Chinwalla A."/>
            <person name="Mardis E.R."/>
            <person name="Wilson R.K."/>
        </authorList>
    </citation>
    <scope>NUCLEOTIDE SEQUENCE [LARGE SCALE GENOMIC DNA]</scope>
    <source>
        <strain evidence="1 2">ATCC 33091</strain>
    </source>
</reference>
<organism evidence="1 2">
    <name type="scientific">Listeria innocua ATCC 33091</name>
    <dbReference type="NCBI Taxonomy" id="1002366"/>
    <lineage>
        <taxon>Bacteria</taxon>
        <taxon>Bacillati</taxon>
        <taxon>Bacillota</taxon>
        <taxon>Bacilli</taxon>
        <taxon>Bacillales</taxon>
        <taxon>Listeriaceae</taxon>
        <taxon>Listeria</taxon>
    </lineage>
</organism>
<gene>
    <name evidence="1" type="ORF">HMPREF0557_02756</name>
</gene>
<evidence type="ECO:0008006" key="3">
    <source>
        <dbReference type="Google" id="ProtNLM"/>
    </source>
</evidence>
<accession>A0AB72Z6E6</accession>
<dbReference type="PANTHER" id="PTHR36454">
    <property type="entry name" value="LMO2823 PROTEIN"/>
    <property type="match status" value="1"/>
</dbReference>
<sequence length="430" mass="48653">MVIARRVHALLLKRRITMVNIRPFKALRPIKNLAEKVASLPYDVLNSEEARELGDANKYSFLHIDKAEIDLDPAISPYDPAVYQKAADNLEQFELDGWLGREANPAFYIYQLTMDGRPQTGLVVCTSIDDYLNGKIKKHELTREEKELDRIRHVDVCDANTSPIFLTYRGKEAINTLIESWVNENEPEYDFESFHGVTHKAWAITDAHILEDLSAAFSEVPALYIADGHHRTESAVKVGLKRREEFPEAGPEAEFNFFLSVVFPEEQLEILDYNRVVNVPIEADFVSKVEASFDVEKVGKEAFKPEKPKQVGMYLDGNWYKLTAKSDVIPSDVIGQLDVSILQSQVLTPIFGIEDIRRDNRIDFVGGIRGLEELTRLVDNGSHSVAFAMYPPTMNDLLGVADAAEIMPPKSTWFEPKLLSGLFVHDLESK</sequence>
<evidence type="ECO:0000313" key="2">
    <source>
        <dbReference type="Proteomes" id="UP000003597"/>
    </source>
</evidence>
<dbReference type="AlphaFoldDB" id="A0AB72Z6E6"/>